<name>A0A8T0S4U4_PANVG</name>
<accession>A0A8T0S4U4</accession>
<keyword evidence="3" id="KW-1185">Reference proteome</keyword>
<protein>
    <submittedName>
        <fullName evidence="2">Uncharacterized protein</fullName>
    </submittedName>
</protein>
<dbReference type="EMBL" id="CM029046">
    <property type="protein sequence ID" value="KAG2592225.1"/>
    <property type="molecule type" value="Genomic_DNA"/>
</dbReference>
<gene>
    <name evidence="2" type="ORF">PVAP13_5NG533186</name>
</gene>
<feature type="compositionally biased region" description="Basic and acidic residues" evidence="1">
    <location>
        <begin position="1"/>
        <end position="12"/>
    </location>
</feature>
<feature type="compositionally biased region" description="Polar residues" evidence="1">
    <location>
        <begin position="84"/>
        <end position="99"/>
    </location>
</feature>
<evidence type="ECO:0000313" key="2">
    <source>
        <dbReference type="EMBL" id="KAG2592225.1"/>
    </source>
</evidence>
<comment type="caution">
    <text evidence="2">The sequence shown here is derived from an EMBL/GenBank/DDBJ whole genome shotgun (WGS) entry which is preliminary data.</text>
</comment>
<dbReference type="AlphaFoldDB" id="A0A8T0S4U4"/>
<sequence>MTRAEATADKIRAPPCAGSPGPAPLPEDARPPRRNPAPPRRHPKLADERLRCSHEQIGTPPARIRRAGHAAYARIRPSHPHWHTPTTSPWGRAPSQSASGEWPCEGEGAWQW</sequence>
<proteinExistence type="predicted"/>
<feature type="region of interest" description="Disordered" evidence="1">
    <location>
        <begin position="1"/>
        <end position="112"/>
    </location>
</feature>
<evidence type="ECO:0000313" key="3">
    <source>
        <dbReference type="Proteomes" id="UP000823388"/>
    </source>
</evidence>
<feature type="compositionally biased region" description="Basic and acidic residues" evidence="1">
    <location>
        <begin position="44"/>
        <end position="54"/>
    </location>
</feature>
<reference evidence="2" key="1">
    <citation type="submission" date="2020-05" db="EMBL/GenBank/DDBJ databases">
        <title>WGS assembly of Panicum virgatum.</title>
        <authorList>
            <person name="Lovell J.T."/>
            <person name="Jenkins J."/>
            <person name="Shu S."/>
            <person name="Juenger T.E."/>
            <person name="Schmutz J."/>
        </authorList>
    </citation>
    <scope>NUCLEOTIDE SEQUENCE</scope>
    <source>
        <strain evidence="2">AP13</strain>
    </source>
</reference>
<organism evidence="2 3">
    <name type="scientific">Panicum virgatum</name>
    <name type="common">Blackwell switchgrass</name>
    <dbReference type="NCBI Taxonomy" id="38727"/>
    <lineage>
        <taxon>Eukaryota</taxon>
        <taxon>Viridiplantae</taxon>
        <taxon>Streptophyta</taxon>
        <taxon>Embryophyta</taxon>
        <taxon>Tracheophyta</taxon>
        <taxon>Spermatophyta</taxon>
        <taxon>Magnoliopsida</taxon>
        <taxon>Liliopsida</taxon>
        <taxon>Poales</taxon>
        <taxon>Poaceae</taxon>
        <taxon>PACMAD clade</taxon>
        <taxon>Panicoideae</taxon>
        <taxon>Panicodae</taxon>
        <taxon>Paniceae</taxon>
        <taxon>Panicinae</taxon>
        <taxon>Panicum</taxon>
        <taxon>Panicum sect. Hiantes</taxon>
    </lineage>
</organism>
<evidence type="ECO:0000256" key="1">
    <source>
        <dbReference type="SAM" id="MobiDB-lite"/>
    </source>
</evidence>
<dbReference type="Proteomes" id="UP000823388">
    <property type="component" value="Chromosome 5N"/>
</dbReference>